<dbReference type="PANTHER" id="PTHR43649:SF12">
    <property type="entry name" value="DIACETYLCHITOBIOSE BINDING PROTEIN DASA"/>
    <property type="match status" value="1"/>
</dbReference>
<gene>
    <name evidence="2" type="ORF">UW92_C0007G0011</name>
</gene>
<dbReference type="PROSITE" id="PS51257">
    <property type="entry name" value="PROKAR_LIPOPROTEIN"/>
    <property type="match status" value="1"/>
</dbReference>
<name>A0A0G1L7Q0_9BACT</name>
<keyword evidence="1" id="KW-1133">Transmembrane helix</keyword>
<dbReference type="InterPro" id="IPR050490">
    <property type="entry name" value="Bact_solute-bd_prot1"/>
</dbReference>
<evidence type="ECO:0000313" key="3">
    <source>
        <dbReference type="Proteomes" id="UP000033966"/>
    </source>
</evidence>
<dbReference type="AlphaFoldDB" id="A0A0G1L7Q0"/>
<evidence type="ECO:0000256" key="1">
    <source>
        <dbReference type="SAM" id="Phobius"/>
    </source>
</evidence>
<keyword evidence="1" id="KW-0812">Transmembrane</keyword>
<keyword evidence="1" id="KW-0472">Membrane</keyword>
<dbReference type="InterPro" id="IPR006059">
    <property type="entry name" value="SBP"/>
</dbReference>
<organism evidence="2 3">
    <name type="scientific">Candidatus Jorgensenbacteria bacterium GW2011_GWA2_45_13</name>
    <dbReference type="NCBI Taxonomy" id="1618662"/>
    <lineage>
        <taxon>Bacteria</taxon>
        <taxon>Candidatus Joergenseniibacteriota</taxon>
    </lineage>
</organism>
<sequence length="439" mass="48106">MSSIPKKTIMVIGGVVIVLVLFFVLLFSCIIPGLNSCSVGPQKITADLTMWGVGDTPDTYKDIIANFGKSYPEVKVVYRSFSNENEYGNALLEALATNQGPDIFEVKNNQISEQYNKIAPLPSSVLPLIQIQNLFPRTVEENFAPQGTVYAIPLSIDTLALIYNRRLIDQAAVTVPATWEDFKDVIPKLSNIGSDKKITQAAIALGGSEKNVSHATDILSLLMLQSGTQIVSSDFKSATFATEEGTNALNFYTQFTNARTPYYTWSTSMPNSLDSFGAERTAMIIDYASAVPLIRSKNAFLDIGIAPVPQPKAGIDRPIAYGSYWGYTVSKQSKNQDIAWRFVTAMTTNEMNADLYAQKTGKPPALSSLLKGKYLNDPKLSVFARQALIARSWPEINARKITQIFSDMIDAVNANQATAQMAISTAEDQVTQLMSHTAF</sequence>
<dbReference type="Gene3D" id="3.40.190.10">
    <property type="entry name" value="Periplasmic binding protein-like II"/>
    <property type="match status" value="1"/>
</dbReference>
<reference evidence="2 3" key="1">
    <citation type="journal article" date="2015" name="Nature">
        <title>rRNA introns, odd ribosomes, and small enigmatic genomes across a large radiation of phyla.</title>
        <authorList>
            <person name="Brown C.T."/>
            <person name="Hug L.A."/>
            <person name="Thomas B.C."/>
            <person name="Sharon I."/>
            <person name="Castelle C.J."/>
            <person name="Singh A."/>
            <person name="Wilkins M.J."/>
            <person name="Williams K.H."/>
            <person name="Banfield J.F."/>
        </authorList>
    </citation>
    <scope>NUCLEOTIDE SEQUENCE [LARGE SCALE GENOMIC DNA]</scope>
</reference>
<comment type="caution">
    <text evidence="2">The sequence shown here is derived from an EMBL/GenBank/DDBJ whole genome shotgun (WGS) entry which is preliminary data.</text>
</comment>
<evidence type="ECO:0000313" key="2">
    <source>
        <dbReference type="EMBL" id="KKT91965.1"/>
    </source>
</evidence>
<dbReference type="Proteomes" id="UP000033966">
    <property type="component" value="Unassembled WGS sequence"/>
</dbReference>
<accession>A0A0G1L7Q0</accession>
<dbReference type="EMBL" id="LCKF01000007">
    <property type="protein sequence ID" value="KKT91965.1"/>
    <property type="molecule type" value="Genomic_DNA"/>
</dbReference>
<dbReference type="Pfam" id="PF01547">
    <property type="entry name" value="SBP_bac_1"/>
    <property type="match status" value="1"/>
</dbReference>
<proteinExistence type="predicted"/>
<dbReference type="PANTHER" id="PTHR43649">
    <property type="entry name" value="ARABINOSE-BINDING PROTEIN-RELATED"/>
    <property type="match status" value="1"/>
</dbReference>
<feature type="transmembrane region" description="Helical" evidence="1">
    <location>
        <begin position="12"/>
        <end position="34"/>
    </location>
</feature>
<protein>
    <submittedName>
        <fullName evidence="2">Family 1 extracellular solute-binding protein</fullName>
    </submittedName>
</protein>
<dbReference type="SUPFAM" id="SSF53850">
    <property type="entry name" value="Periplasmic binding protein-like II"/>
    <property type="match status" value="1"/>
</dbReference>